<evidence type="ECO:0000313" key="2">
    <source>
        <dbReference type="EMBL" id="AMY08122.1"/>
    </source>
</evidence>
<accession>A0A143PHR2</accession>
<organism evidence="2 3">
    <name type="scientific">Luteitalea pratensis</name>
    <dbReference type="NCBI Taxonomy" id="1855912"/>
    <lineage>
        <taxon>Bacteria</taxon>
        <taxon>Pseudomonadati</taxon>
        <taxon>Acidobacteriota</taxon>
        <taxon>Vicinamibacteria</taxon>
        <taxon>Vicinamibacterales</taxon>
        <taxon>Vicinamibacteraceae</taxon>
        <taxon>Luteitalea</taxon>
    </lineage>
</organism>
<gene>
    <name evidence="2" type="ORF">LuPra_01310</name>
</gene>
<reference evidence="3" key="2">
    <citation type="submission" date="2016-04" db="EMBL/GenBank/DDBJ databases">
        <title>First Complete Genome Sequence of a Subdivision 6 Acidobacterium.</title>
        <authorList>
            <person name="Huang S."/>
            <person name="Vieira S."/>
            <person name="Bunk B."/>
            <person name="Riedel T."/>
            <person name="Sproeer C."/>
            <person name="Overmann J."/>
        </authorList>
    </citation>
    <scope>NUCLEOTIDE SEQUENCE [LARGE SCALE GENOMIC DNA]</scope>
    <source>
        <strain evidence="3">DSM 100886 HEG_-6_39</strain>
    </source>
</reference>
<dbReference type="STRING" id="1855912.LuPra_01310"/>
<proteinExistence type="predicted"/>
<dbReference type="OrthoDB" id="7059268at2"/>
<feature type="region of interest" description="Disordered" evidence="1">
    <location>
        <begin position="156"/>
        <end position="177"/>
    </location>
</feature>
<keyword evidence="3" id="KW-1185">Reference proteome</keyword>
<sequence length="301" mass="33092">MEIGEIIAPPGMSHASDPECPFCPLEKAKPFKTYPGASKNEDALRDVMANPSVLPSRQSSARPKTGGADEQATSRAKVARTPPFQHPVFGNYTYEAHHLIPGTEKVAPGSTATVMSGHPIEKWIVKGAKVDNDTGYSINNSDNGTWLPSAPAAVKKNRANPTPVRPWASEPKAKKNPAALTVAEKQEIADYAAPEGQFHYGQHKVLAEEGQHYTYPKEVQDRLTELEKRIEGWAKVCLCDPAQSKPPSPPFKPTWQINEKLDLVSIWIEVDITLMPPSTWTYFISSFSMETARRASTMTTV</sequence>
<feature type="region of interest" description="Disordered" evidence="1">
    <location>
        <begin position="1"/>
        <end position="21"/>
    </location>
</feature>
<name>A0A143PHR2_LUTPR</name>
<dbReference type="InterPro" id="IPR032871">
    <property type="entry name" value="AHH_dom_containing"/>
</dbReference>
<dbReference type="EMBL" id="CP015136">
    <property type="protein sequence ID" value="AMY08122.1"/>
    <property type="molecule type" value="Genomic_DNA"/>
</dbReference>
<dbReference type="RefSeq" id="WP_157898814.1">
    <property type="nucleotide sequence ID" value="NZ_CP015136.1"/>
</dbReference>
<evidence type="ECO:0000256" key="1">
    <source>
        <dbReference type="SAM" id="MobiDB-lite"/>
    </source>
</evidence>
<protein>
    <submittedName>
        <fullName evidence="2">Uncharacterized protein</fullName>
    </submittedName>
</protein>
<dbReference type="Pfam" id="PF14412">
    <property type="entry name" value="AHH"/>
    <property type="match status" value="1"/>
</dbReference>
<dbReference type="Proteomes" id="UP000076079">
    <property type="component" value="Chromosome"/>
</dbReference>
<reference evidence="2 3" key="1">
    <citation type="journal article" date="2016" name="Genome Announc.">
        <title>First Complete Genome Sequence of a Subdivision 6 Acidobacterium Strain.</title>
        <authorList>
            <person name="Huang S."/>
            <person name="Vieira S."/>
            <person name="Bunk B."/>
            <person name="Riedel T."/>
            <person name="Sproer C."/>
            <person name="Overmann J."/>
        </authorList>
    </citation>
    <scope>NUCLEOTIDE SEQUENCE [LARGE SCALE GENOMIC DNA]</scope>
    <source>
        <strain evidence="3">DSM 100886 HEG_-6_39</strain>
    </source>
</reference>
<feature type="region of interest" description="Disordered" evidence="1">
    <location>
        <begin position="33"/>
        <end position="84"/>
    </location>
</feature>
<dbReference type="KEGG" id="abac:LuPra_01310"/>
<evidence type="ECO:0000313" key="3">
    <source>
        <dbReference type="Proteomes" id="UP000076079"/>
    </source>
</evidence>
<feature type="compositionally biased region" description="Polar residues" evidence="1">
    <location>
        <begin position="53"/>
        <end position="62"/>
    </location>
</feature>
<dbReference type="AlphaFoldDB" id="A0A143PHR2"/>